<evidence type="ECO:0000313" key="1">
    <source>
        <dbReference type="EMBL" id="CAG6458125.1"/>
    </source>
</evidence>
<organism evidence="1">
    <name type="scientific">Culex pipiens</name>
    <name type="common">House mosquito</name>
    <dbReference type="NCBI Taxonomy" id="7175"/>
    <lineage>
        <taxon>Eukaryota</taxon>
        <taxon>Metazoa</taxon>
        <taxon>Ecdysozoa</taxon>
        <taxon>Arthropoda</taxon>
        <taxon>Hexapoda</taxon>
        <taxon>Insecta</taxon>
        <taxon>Pterygota</taxon>
        <taxon>Neoptera</taxon>
        <taxon>Endopterygota</taxon>
        <taxon>Diptera</taxon>
        <taxon>Nematocera</taxon>
        <taxon>Culicoidea</taxon>
        <taxon>Culicidae</taxon>
        <taxon>Culicinae</taxon>
        <taxon>Culicini</taxon>
        <taxon>Culex</taxon>
        <taxon>Culex</taxon>
    </lineage>
</organism>
<accession>A0A8D8AM64</accession>
<reference evidence="1" key="1">
    <citation type="submission" date="2021-05" db="EMBL/GenBank/DDBJ databases">
        <authorList>
            <person name="Alioto T."/>
            <person name="Alioto T."/>
            <person name="Gomez Garrido J."/>
        </authorList>
    </citation>
    <scope>NUCLEOTIDE SEQUENCE</scope>
</reference>
<name>A0A8D8AM64_CULPI</name>
<sequence>MLHIRTHSQRRYFGASRRIPPEPVPPLLNPILRNTPVKTSLFATVTTAYCLLSNTQHRTKCFSAVFGHFPTGSPHQRTQHRFRQMRALHSGPVPAPAGR</sequence>
<dbReference type="EMBL" id="HBUE01034083">
    <property type="protein sequence ID" value="CAG6458125.1"/>
    <property type="molecule type" value="Transcribed_RNA"/>
</dbReference>
<protein>
    <submittedName>
        <fullName evidence="1">(northern house mosquito) hypothetical protein</fullName>
    </submittedName>
</protein>
<dbReference type="AlphaFoldDB" id="A0A8D8AM64"/>
<proteinExistence type="predicted"/>